<protein>
    <recommendedName>
        <fullName evidence="6">Chromo domain-containing protein</fullName>
    </recommendedName>
</protein>
<dbReference type="EMBL" id="RCMK01002592">
    <property type="protein sequence ID" value="KAG2880065.1"/>
    <property type="molecule type" value="Genomic_DNA"/>
</dbReference>
<evidence type="ECO:0000313" key="3">
    <source>
        <dbReference type="EMBL" id="KAG2880065.1"/>
    </source>
</evidence>
<gene>
    <name evidence="2" type="ORF">PC113_g12680</name>
    <name evidence="3" type="ORF">PC117_g26659</name>
    <name evidence="4" type="ORF">PC118_g24235</name>
</gene>
<name>A0A8T0YZ93_9STRA</name>
<evidence type="ECO:0000313" key="5">
    <source>
        <dbReference type="Proteomes" id="UP000735874"/>
    </source>
</evidence>
<feature type="region of interest" description="Disordered" evidence="1">
    <location>
        <begin position="20"/>
        <end position="153"/>
    </location>
</feature>
<proteinExistence type="predicted"/>
<evidence type="ECO:0000256" key="1">
    <source>
        <dbReference type="SAM" id="MobiDB-lite"/>
    </source>
</evidence>
<feature type="compositionally biased region" description="Polar residues" evidence="1">
    <location>
        <begin position="135"/>
        <end position="146"/>
    </location>
</feature>
<dbReference type="Proteomes" id="UP000697107">
    <property type="component" value="Unassembled WGS sequence"/>
</dbReference>
<dbReference type="EMBL" id="RCML01002811">
    <property type="protein sequence ID" value="KAG2956961.1"/>
    <property type="molecule type" value="Genomic_DNA"/>
</dbReference>
<feature type="compositionally biased region" description="Acidic residues" evidence="1">
    <location>
        <begin position="115"/>
        <end position="130"/>
    </location>
</feature>
<evidence type="ECO:0008006" key="6">
    <source>
        <dbReference type="Google" id="ProtNLM"/>
    </source>
</evidence>
<comment type="caution">
    <text evidence="2">The sequence shown here is derived from an EMBL/GenBank/DDBJ whole genome shotgun (WGS) entry which is preliminary data.</text>
</comment>
<dbReference type="AlphaFoldDB" id="A0A8T0YZ93"/>
<organism evidence="2 5">
    <name type="scientific">Phytophthora cactorum</name>
    <dbReference type="NCBI Taxonomy" id="29920"/>
    <lineage>
        <taxon>Eukaryota</taxon>
        <taxon>Sar</taxon>
        <taxon>Stramenopiles</taxon>
        <taxon>Oomycota</taxon>
        <taxon>Peronosporomycetes</taxon>
        <taxon>Peronosporales</taxon>
        <taxon>Peronosporaceae</taxon>
        <taxon>Phytophthora</taxon>
    </lineage>
</organism>
<dbReference type="EMBL" id="RCMG01000390">
    <property type="protein sequence ID" value="KAG2855152.1"/>
    <property type="molecule type" value="Genomic_DNA"/>
</dbReference>
<dbReference type="Proteomes" id="UP000736787">
    <property type="component" value="Unassembled WGS sequence"/>
</dbReference>
<reference evidence="2" key="1">
    <citation type="submission" date="2018-10" db="EMBL/GenBank/DDBJ databases">
        <title>Effector identification in a new, highly contiguous assembly of the strawberry crown rot pathogen Phytophthora cactorum.</title>
        <authorList>
            <person name="Armitage A.D."/>
            <person name="Nellist C.F."/>
            <person name="Bates H."/>
            <person name="Vickerstaff R.J."/>
            <person name="Harrison R.J."/>
        </authorList>
    </citation>
    <scope>NUCLEOTIDE SEQUENCE</scope>
    <source>
        <strain evidence="2">15-7</strain>
        <strain evidence="3">4040</strain>
        <strain evidence="4">P415</strain>
    </source>
</reference>
<dbReference type="Proteomes" id="UP000735874">
    <property type="component" value="Unassembled WGS sequence"/>
</dbReference>
<dbReference type="VEuPathDB" id="FungiDB:PC110_g23282"/>
<sequence>MAPEQVPALLPTEALLAGLKLGSPLRTVLSPAAPERETGGMSPEVGPFESRPEEGDGLEAASGNSESPSMDTNSASNTENPASTDLSELLPESQGGDSATPDDDNVNDRGSEDNNNSDDDGDSDDNDNDGMESVAQPTPTANQPSAASAVENPQKVSTVCGYTFRKQTAEQLEAMHPVKRTRRSAMSVETGEIDCIDNRRTVVTEFEYRVTWVDDSDPIWLPRDQLMEDGNANLVETLDAYLLRYPNRELTYQAYIGRNARTFSAVADGEDNACLPHAVQMALELLGHQQESARLPEIWTEYLQNAADAKVPLNEGFHKLGEIVRYCFNAVPRCGVELDIKTLRKNLYDGDDAGPMAIVRRVLPDDKGVRVLKPGVYLVGAYKRNMRAHYFALKVTTDEDMIVRENGVDSGIGDQRWLRMLKFIRRIKVRQNGD</sequence>
<accession>A0A8T0YZ93</accession>
<feature type="compositionally biased region" description="Polar residues" evidence="1">
    <location>
        <begin position="62"/>
        <end position="86"/>
    </location>
</feature>
<evidence type="ECO:0000313" key="4">
    <source>
        <dbReference type="EMBL" id="KAG2956961.1"/>
    </source>
</evidence>
<evidence type="ECO:0000313" key="2">
    <source>
        <dbReference type="EMBL" id="KAG2855152.1"/>
    </source>
</evidence>